<accession>A0A450SA92</accession>
<name>A0A450SA92_9GAMM</name>
<proteinExistence type="predicted"/>
<evidence type="ECO:0000313" key="1">
    <source>
        <dbReference type="EMBL" id="VFJ49051.1"/>
    </source>
</evidence>
<dbReference type="AlphaFoldDB" id="A0A450SA92"/>
<sequence>MTISIQLQPEIEKRLFSLADRTNRPVVPFLREIIERGLDDLEDGFAASEILQRVDKGREKTHSTHEVRIALGLGN</sequence>
<organism evidence="1">
    <name type="scientific">Candidatus Kentrum sp. DK</name>
    <dbReference type="NCBI Taxonomy" id="2126562"/>
    <lineage>
        <taxon>Bacteria</taxon>
        <taxon>Pseudomonadati</taxon>
        <taxon>Pseudomonadota</taxon>
        <taxon>Gammaproteobacteria</taxon>
        <taxon>Candidatus Kentrum</taxon>
    </lineage>
</organism>
<protein>
    <submittedName>
        <fullName evidence="1">RHH-type transcriptional regulator, rel operon repressor / antitoxin RelB</fullName>
    </submittedName>
</protein>
<gene>
    <name evidence="1" type="ORF">BECKDK2373B_GA0170837_102223</name>
</gene>
<dbReference type="EMBL" id="CAADEX010000022">
    <property type="protein sequence ID" value="VFJ49051.1"/>
    <property type="molecule type" value="Genomic_DNA"/>
</dbReference>
<reference evidence="1" key="1">
    <citation type="submission" date="2019-02" db="EMBL/GenBank/DDBJ databases">
        <authorList>
            <person name="Gruber-Vodicka R. H."/>
            <person name="Seah K. B. B."/>
        </authorList>
    </citation>
    <scope>NUCLEOTIDE SEQUENCE</scope>
    <source>
        <strain evidence="1">BECK_DK47</strain>
    </source>
</reference>